<feature type="compositionally biased region" description="Polar residues" evidence="1">
    <location>
        <begin position="1"/>
        <end position="10"/>
    </location>
</feature>
<keyword evidence="4" id="KW-1185">Reference proteome</keyword>
<proteinExistence type="predicted"/>
<feature type="domain" description="Transglutaminase-like" evidence="2">
    <location>
        <begin position="137"/>
        <end position="197"/>
    </location>
</feature>
<name>A0ABP8I1I7_9BURK</name>
<dbReference type="Gene3D" id="3.10.620.30">
    <property type="match status" value="1"/>
</dbReference>
<evidence type="ECO:0000259" key="2">
    <source>
        <dbReference type="Pfam" id="PF01841"/>
    </source>
</evidence>
<sequence length="292" mass="30485">MAFTSGQPALQYQAADLPSTKDPVRREAVKEGAKDVGITTRGTSTTGPAAASAGEFAPAPGVLRANMAPVTFAEAERVLSSRTLPGNVNQGTTAARKSDIGKLSTRSTSAAKISGDASPLGPASIAELARSLRNHPDLIYQYVRNNVEYYPTFGIQKGALGAVLDNQATAHDQAALMVELLRASSIEANYVRGIVKLSAAQLAEWWGVNTANVCGVLSLLGQAQSPTRQPARGSGTPASSSSASWGCTTTRHASTRRASGASFRPIPLATRTTSTCMPTWATTQRTGRTLPD</sequence>
<dbReference type="Pfam" id="PF01841">
    <property type="entry name" value="Transglut_core"/>
    <property type="match status" value="1"/>
</dbReference>
<gene>
    <name evidence="3" type="ORF">GCM10023165_35780</name>
</gene>
<accession>A0ABP8I1I7</accession>
<organism evidence="3 4">
    <name type="scientific">Variovorax defluvii</name>
    <dbReference type="NCBI Taxonomy" id="913761"/>
    <lineage>
        <taxon>Bacteria</taxon>
        <taxon>Pseudomonadati</taxon>
        <taxon>Pseudomonadota</taxon>
        <taxon>Betaproteobacteria</taxon>
        <taxon>Burkholderiales</taxon>
        <taxon>Comamonadaceae</taxon>
        <taxon>Variovorax</taxon>
    </lineage>
</organism>
<feature type="compositionally biased region" description="Low complexity" evidence="1">
    <location>
        <begin position="37"/>
        <end position="53"/>
    </location>
</feature>
<dbReference type="Proteomes" id="UP001500975">
    <property type="component" value="Unassembled WGS sequence"/>
</dbReference>
<evidence type="ECO:0000256" key="1">
    <source>
        <dbReference type="SAM" id="MobiDB-lite"/>
    </source>
</evidence>
<feature type="compositionally biased region" description="Basic and acidic residues" evidence="1">
    <location>
        <begin position="22"/>
        <end position="34"/>
    </location>
</feature>
<evidence type="ECO:0000313" key="3">
    <source>
        <dbReference type="EMBL" id="GAA4349205.1"/>
    </source>
</evidence>
<reference evidence="4" key="1">
    <citation type="journal article" date="2019" name="Int. J. Syst. Evol. Microbiol.">
        <title>The Global Catalogue of Microorganisms (GCM) 10K type strain sequencing project: providing services to taxonomists for standard genome sequencing and annotation.</title>
        <authorList>
            <consortium name="The Broad Institute Genomics Platform"/>
            <consortium name="The Broad Institute Genome Sequencing Center for Infectious Disease"/>
            <person name="Wu L."/>
            <person name="Ma J."/>
        </authorList>
    </citation>
    <scope>NUCLEOTIDE SEQUENCE [LARGE SCALE GENOMIC DNA]</scope>
    <source>
        <strain evidence="4">JCM 17804</strain>
    </source>
</reference>
<feature type="region of interest" description="Disordered" evidence="1">
    <location>
        <begin position="1"/>
        <end position="53"/>
    </location>
</feature>
<protein>
    <recommendedName>
        <fullName evidence="2">Transglutaminase-like domain-containing protein</fullName>
    </recommendedName>
</protein>
<dbReference type="InterPro" id="IPR002931">
    <property type="entry name" value="Transglutaminase-like"/>
</dbReference>
<feature type="compositionally biased region" description="Low complexity" evidence="1">
    <location>
        <begin position="231"/>
        <end position="262"/>
    </location>
</feature>
<dbReference type="EMBL" id="BAABGJ010000058">
    <property type="protein sequence ID" value="GAA4349205.1"/>
    <property type="molecule type" value="Genomic_DNA"/>
</dbReference>
<comment type="caution">
    <text evidence="3">The sequence shown here is derived from an EMBL/GenBank/DDBJ whole genome shotgun (WGS) entry which is preliminary data.</text>
</comment>
<evidence type="ECO:0000313" key="4">
    <source>
        <dbReference type="Proteomes" id="UP001500975"/>
    </source>
</evidence>
<feature type="region of interest" description="Disordered" evidence="1">
    <location>
        <begin position="225"/>
        <end position="264"/>
    </location>
</feature>